<dbReference type="AlphaFoldDB" id="A0A0F6IEQ5"/>
<accession>A0A0F6IEQ5</accession>
<proteinExistence type="predicted"/>
<dbReference type="Proteomes" id="UP000012164">
    <property type="component" value="Unassembled WGS sequence"/>
</dbReference>
<name>A0A0F6IEQ5_LEPIR</name>
<protein>
    <submittedName>
        <fullName evidence="2">Uncharacterized protein</fullName>
    </submittedName>
</protein>
<comment type="caution">
    <text evidence="2">The sequence shown here is derived from an EMBL/GenBank/DDBJ whole genome shotgun (WGS) entry which is preliminary data.</text>
</comment>
<dbReference type="EMBL" id="AKWR02000121">
    <property type="protein sequence ID" value="EMJ36530.1"/>
    <property type="molecule type" value="Genomic_DNA"/>
</dbReference>
<gene>
    <name evidence="2" type="ORF">LEP1GSC079_2278</name>
</gene>
<feature type="transmembrane region" description="Helical" evidence="1">
    <location>
        <begin position="12"/>
        <end position="30"/>
    </location>
</feature>
<organism evidence="2 3">
    <name type="scientific">Leptospira interrogans str. FPW1039</name>
    <dbReference type="NCBI Taxonomy" id="1193040"/>
    <lineage>
        <taxon>Bacteria</taxon>
        <taxon>Pseudomonadati</taxon>
        <taxon>Spirochaetota</taxon>
        <taxon>Spirochaetia</taxon>
        <taxon>Leptospirales</taxon>
        <taxon>Leptospiraceae</taxon>
        <taxon>Leptospira</taxon>
    </lineage>
</organism>
<evidence type="ECO:0000256" key="1">
    <source>
        <dbReference type="SAM" id="Phobius"/>
    </source>
</evidence>
<reference evidence="2 3" key="1">
    <citation type="submission" date="2013-01" db="EMBL/GenBank/DDBJ databases">
        <authorList>
            <person name="Harkins D.M."/>
            <person name="Durkin A.S."/>
            <person name="Brinkac L.M."/>
            <person name="Haft D.H."/>
            <person name="Selengut J.D."/>
            <person name="Sanka R."/>
            <person name="DePew J."/>
            <person name="Purushe J."/>
            <person name="Peacock S.J."/>
            <person name="Thaipadungpanit J."/>
            <person name="Wuthiekanun V.W."/>
            <person name="Day N.P."/>
            <person name="Vinetz J.M."/>
            <person name="Sutton G.G."/>
            <person name="Nierman W.C."/>
            <person name="Fouts D.E."/>
        </authorList>
    </citation>
    <scope>NUCLEOTIDE SEQUENCE [LARGE SCALE GENOMIC DNA]</scope>
    <source>
        <strain evidence="2 3">FPW1039</strain>
    </source>
</reference>
<evidence type="ECO:0000313" key="2">
    <source>
        <dbReference type="EMBL" id="EMJ36530.1"/>
    </source>
</evidence>
<keyword evidence="1" id="KW-0812">Transmembrane</keyword>
<sequence length="270" mass="31295">MCSLNSSEIIAYLGAGAWLPQIFILIKYLVKRKYLTIILHENCNLLLSNTGPLLTLNLAILAKRGDFLLENIYLELKHEKGNTLNFNWLWQEEAIGNLTLPEFGLIPFQKSKQIVALYCQNDYIEDKQITFYEVDFKRKYDNFQIRLNSIKSNLLRNNLSLEKLKESQEYNELISLYQQFGTLIVGDWVLSLSVKSEGKIIKLLSKKFNLNQTDIKTYSENINLVNESIENTFIKNTSIEFPFTNVIYFNLSDFAQSQPPRSNSVAPKRD</sequence>
<keyword evidence="1" id="KW-1133">Transmembrane helix</keyword>
<keyword evidence="1" id="KW-0472">Membrane</keyword>
<evidence type="ECO:0000313" key="3">
    <source>
        <dbReference type="Proteomes" id="UP000012164"/>
    </source>
</evidence>